<evidence type="ECO:0000256" key="1">
    <source>
        <dbReference type="SAM" id="SignalP"/>
    </source>
</evidence>
<dbReference type="EMBL" id="BLLO01000031">
    <property type="protein sequence ID" value="GFH81531.1"/>
    <property type="molecule type" value="Genomic_DNA"/>
</dbReference>
<sequence>MKIGFWKHSFVSGVALFGVAAGALVGASGVAVAAPPVSTVTATEVAPQSVENLGLTVRQAKAVQHRHREFGYDPGAIDGYLGTSSWKAIQQAFRDQGVYTGPIDGIVGPETIKALQRSSKSHWGYTGAIDGIAGEGTRAAWARYADYCVDLYGY</sequence>
<dbReference type="EMBL" id="BMSC01000027">
    <property type="protein sequence ID" value="GGU92014.1"/>
    <property type="molecule type" value="Genomic_DNA"/>
</dbReference>
<dbReference type="RefSeq" id="WP_185393874.1">
    <property type="nucleotide sequence ID" value="NZ_BLLO01000031.1"/>
</dbReference>
<feature type="domain" description="Peptidoglycan binding-like" evidence="2">
    <location>
        <begin position="61"/>
        <end position="115"/>
    </location>
</feature>
<evidence type="ECO:0000313" key="5">
    <source>
        <dbReference type="Proteomes" id="UP000480804"/>
    </source>
</evidence>
<gene>
    <name evidence="4" type="ORF">GCM10010227_54160</name>
    <name evidence="3" type="ORF">Sgou_62010</name>
</gene>
<dbReference type="Pfam" id="PF01471">
    <property type="entry name" value="PG_binding_1"/>
    <property type="match status" value="1"/>
</dbReference>
<evidence type="ECO:0000313" key="6">
    <source>
        <dbReference type="Proteomes" id="UP000660975"/>
    </source>
</evidence>
<comment type="caution">
    <text evidence="4">The sequence shown here is derived from an EMBL/GenBank/DDBJ whole genome shotgun (WGS) entry which is preliminary data.</text>
</comment>
<evidence type="ECO:0000259" key="2">
    <source>
        <dbReference type="Pfam" id="PF01471"/>
    </source>
</evidence>
<name>A0A8H9LX41_9ACTN</name>
<evidence type="ECO:0000313" key="3">
    <source>
        <dbReference type="EMBL" id="GFH81531.1"/>
    </source>
</evidence>
<evidence type="ECO:0000313" key="4">
    <source>
        <dbReference type="EMBL" id="GGU92014.1"/>
    </source>
</evidence>
<feature type="signal peptide" evidence="1">
    <location>
        <begin position="1"/>
        <end position="33"/>
    </location>
</feature>
<feature type="chain" id="PRO_5034673547" description="Peptidoglycan binding-like domain-containing protein" evidence="1">
    <location>
        <begin position="34"/>
        <end position="154"/>
    </location>
</feature>
<reference evidence="4" key="3">
    <citation type="submission" date="2020-09" db="EMBL/GenBank/DDBJ databases">
        <authorList>
            <person name="Sun Q."/>
            <person name="Ohkuma M."/>
        </authorList>
    </citation>
    <scope>NUCLEOTIDE SEQUENCE</scope>
    <source>
        <strain evidence="4">JCM 4136</strain>
    </source>
</reference>
<dbReference type="InterPro" id="IPR002477">
    <property type="entry name" value="Peptidoglycan-bd-like"/>
</dbReference>
<organism evidence="4 6">
    <name type="scientific">Streptomyces gougerotii</name>
    <dbReference type="NCBI Taxonomy" id="53448"/>
    <lineage>
        <taxon>Bacteria</taxon>
        <taxon>Bacillati</taxon>
        <taxon>Actinomycetota</taxon>
        <taxon>Actinomycetes</taxon>
        <taxon>Kitasatosporales</taxon>
        <taxon>Streptomycetaceae</taxon>
        <taxon>Streptomyces</taxon>
        <taxon>Streptomyces diastaticus group</taxon>
    </lineage>
</organism>
<keyword evidence="1" id="KW-0732">Signal</keyword>
<dbReference type="InterPro" id="IPR036366">
    <property type="entry name" value="PGBDSf"/>
</dbReference>
<dbReference type="SUPFAM" id="SSF47090">
    <property type="entry name" value="PGBD-like"/>
    <property type="match status" value="1"/>
</dbReference>
<dbReference type="Proteomes" id="UP000480804">
    <property type="component" value="Unassembled WGS sequence"/>
</dbReference>
<reference evidence="4" key="1">
    <citation type="journal article" date="2014" name="Int. J. Syst. Evol. Microbiol.">
        <title>Complete genome sequence of Corynebacterium casei LMG S-19264T (=DSM 44701T), isolated from a smear-ripened cheese.</title>
        <authorList>
            <consortium name="US DOE Joint Genome Institute (JGI-PGF)"/>
            <person name="Walter F."/>
            <person name="Albersmeier A."/>
            <person name="Kalinowski J."/>
            <person name="Ruckert C."/>
        </authorList>
    </citation>
    <scope>NUCLEOTIDE SEQUENCE</scope>
    <source>
        <strain evidence="4">JCM 4136</strain>
    </source>
</reference>
<keyword evidence="5" id="KW-1185">Reference proteome</keyword>
<dbReference type="InterPro" id="IPR036365">
    <property type="entry name" value="PGBD-like_sf"/>
</dbReference>
<dbReference type="Gene3D" id="1.10.101.10">
    <property type="entry name" value="PGBD-like superfamily/PGBD"/>
    <property type="match status" value="1"/>
</dbReference>
<proteinExistence type="predicted"/>
<reference evidence="3 5" key="2">
    <citation type="submission" date="2020-02" db="EMBL/GenBank/DDBJ databases">
        <title>Whole genome shotgun sequence of Streptomyces gougerotii NBRC 13043.</title>
        <authorList>
            <person name="Ichikawa N."/>
            <person name="Komaki H."/>
            <person name="Tamura T."/>
        </authorList>
    </citation>
    <scope>NUCLEOTIDE SEQUENCE [LARGE SCALE GENOMIC DNA]</scope>
    <source>
        <strain evidence="3 5">NBRC 13043</strain>
    </source>
</reference>
<protein>
    <recommendedName>
        <fullName evidence="2">Peptidoglycan binding-like domain-containing protein</fullName>
    </recommendedName>
</protein>
<dbReference type="AlphaFoldDB" id="A0A8H9LX41"/>
<accession>A0A8H9LX41</accession>
<dbReference type="Proteomes" id="UP000660975">
    <property type="component" value="Unassembled WGS sequence"/>
</dbReference>